<dbReference type="RefSeq" id="WP_182661117.1">
    <property type="nucleotide sequence ID" value="NZ_VKHS01000075.1"/>
</dbReference>
<dbReference type="PANTHER" id="PTHR43861:SF1">
    <property type="entry name" value="TRANS-ACONITATE 2-METHYLTRANSFERASE"/>
    <property type="match status" value="1"/>
</dbReference>
<accession>A0A7W3XVQ0</accession>
<reference evidence="5" key="1">
    <citation type="submission" date="2019-10" db="EMBL/GenBank/DDBJ databases">
        <title>Streptomyces sp. nov., a novel actinobacterium isolated from alkaline environment.</title>
        <authorList>
            <person name="Golinska P."/>
        </authorList>
    </citation>
    <scope>NUCLEOTIDE SEQUENCE [LARGE SCALE GENOMIC DNA]</scope>
    <source>
        <strain evidence="5">DSM 42108</strain>
    </source>
</reference>
<evidence type="ECO:0000256" key="1">
    <source>
        <dbReference type="ARBA" id="ARBA00022603"/>
    </source>
</evidence>
<name>A0A7W3XVQ0_9ACTN</name>
<organism evidence="4 5">
    <name type="scientific">Streptomyces calidiresistens</name>
    <dbReference type="NCBI Taxonomy" id="1485586"/>
    <lineage>
        <taxon>Bacteria</taxon>
        <taxon>Bacillati</taxon>
        <taxon>Actinomycetota</taxon>
        <taxon>Actinomycetes</taxon>
        <taxon>Kitasatosporales</taxon>
        <taxon>Streptomycetaceae</taxon>
        <taxon>Streptomyces</taxon>
    </lineage>
</organism>
<evidence type="ECO:0000259" key="3">
    <source>
        <dbReference type="Pfam" id="PF13649"/>
    </source>
</evidence>
<dbReference type="PANTHER" id="PTHR43861">
    <property type="entry name" value="TRANS-ACONITATE 2-METHYLTRANSFERASE-RELATED"/>
    <property type="match status" value="1"/>
</dbReference>
<keyword evidence="2 4" id="KW-0808">Transferase</keyword>
<feature type="domain" description="Methyltransferase" evidence="3">
    <location>
        <begin position="57"/>
        <end position="147"/>
    </location>
</feature>
<dbReference type="SUPFAM" id="SSF53335">
    <property type="entry name" value="S-adenosyl-L-methionine-dependent methyltransferases"/>
    <property type="match status" value="1"/>
</dbReference>
<dbReference type="InterPro" id="IPR029063">
    <property type="entry name" value="SAM-dependent_MTases_sf"/>
</dbReference>
<dbReference type="AlphaFoldDB" id="A0A7W3XVQ0"/>
<dbReference type="CDD" id="cd02440">
    <property type="entry name" value="AdoMet_MTases"/>
    <property type="match status" value="1"/>
</dbReference>
<protein>
    <submittedName>
        <fullName evidence="4">Methyltransferase domain-containing protein</fullName>
    </submittedName>
</protein>
<evidence type="ECO:0000313" key="4">
    <source>
        <dbReference type="EMBL" id="MBB0229029.1"/>
    </source>
</evidence>
<evidence type="ECO:0000313" key="5">
    <source>
        <dbReference type="Proteomes" id="UP000530234"/>
    </source>
</evidence>
<dbReference type="GO" id="GO:0017000">
    <property type="term" value="P:antibiotic biosynthetic process"/>
    <property type="evidence" value="ECO:0007669"/>
    <property type="project" value="UniProtKB-ARBA"/>
</dbReference>
<gene>
    <name evidence="4" type="ORF">FOE67_05735</name>
</gene>
<sequence>MTELPFLAATRDSYDTLAEGYTERMGIGPDFFGGRPIERALLGAFVELVRAAGGGRVADVGCGPGPLTDELHRAGLDVLGIDLSPGMVASARRAHPHLRFEVGSMTALDLPEASLGGLLAAHSIIHVPWEHRPRVFAEFRRVLAPGGILMLTFQVGEGRRHFDEAFGSPVDLDWYRQRPEEVTELLGEAGFEPIAGTVRRPIGREKTPHGSVLARVPAPA</sequence>
<dbReference type="GO" id="GO:0032259">
    <property type="term" value="P:methylation"/>
    <property type="evidence" value="ECO:0007669"/>
    <property type="project" value="UniProtKB-KW"/>
</dbReference>
<dbReference type="Gene3D" id="3.40.50.150">
    <property type="entry name" value="Vaccinia Virus protein VP39"/>
    <property type="match status" value="1"/>
</dbReference>
<dbReference type="InterPro" id="IPR041698">
    <property type="entry name" value="Methyltransf_25"/>
</dbReference>
<dbReference type="EMBL" id="VKHS01000075">
    <property type="protein sequence ID" value="MBB0229029.1"/>
    <property type="molecule type" value="Genomic_DNA"/>
</dbReference>
<evidence type="ECO:0000256" key="2">
    <source>
        <dbReference type="ARBA" id="ARBA00022679"/>
    </source>
</evidence>
<dbReference type="Proteomes" id="UP000530234">
    <property type="component" value="Unassembled WGS sequence"/>
</dbReference>
<comment type="caution">
    <text evidence="4">The sequence shown here is derived from an EMBL/GenBank/DDBJ whole genome shotgun (WGS) entry which is preliminary data.</text>
</comment>
<keyword evidence="1 4" id="KW-0489">Methyltransferase</keyword>
<dbReference type="Pfam" id="PF13649">
    <property type="entry name" value="Methyltransf_25"/>
    <property type="match status" value="1"/>
</dbReference>
<dbReference type="GO" id="GO:0008168">
    <property type="term" value="F:methyltransferase activity"/>
    <property type="evidence" value="ECO:0007669"/>
    <property type="project" value="UniProtKB-KW"/>
</dbReference>
<proteinExistence type="predicted"/>
<keyword evidence="5" id="KW-1185">Reference proteome</keyword>